<accession>A0A0P7ZG69</accession>
<name>A0A0P7ZG69_9EURY</name>
<proteinExistence type="predicted"/>
<evidence type="ECO:0000313" key="3">
    <source>
        <dbReference type="EMBL" id="KPQ42621.1"/>
    </source>
</evidence>
<evidence type="ECO:0000256" key="1">
    <source>
        <dbReference type="SAM" id="Phobius"/>
    </source>
</evidence>
<feature type="domain" description="DUF7490" evidence="2">
    <location>
        <begin position="29"/>
        <end position="121"/>
    </location>
</feature>
<dbReference type="AlphaFoldDB" id="A0A0P7ZG69"/>
<dbReference type="Pfam" id="PF24318">
    <property type="entry name" value="DUF7490"/>
    <property type="match status" value="1"/>
</dbReference>
<keyword evidence="1" id="KW-1133">Transmembrane helix</keyword>
<keyword evidence="1" id="KW-0812">Transmembrane</keyword>
<feature type="transmembrane region" description="Helical" evidence="1">
    <location>
        <begin position="275"/>
        <end position="293"/>
    </location>
</feature>
<comment type="caution">
    <text evidence="3">The sequence shown here is derived from an EMBL/GenBank/DDBJ whole genome shotgun (WGS) entry which is preliminary data.</text>
</comment>
<gene>
    <name evidence="3" type="ORF">MPEBLZ_02832</name>
</gene>
<dbReference type="PROSITE" id="PS51257">
    <property type="entry name" value="PROKAR_LIPOPROTEIN"/>
    <property type="match status" value="1"/>
</dbReference>
<dbReference type="Proteomes" id="UP000050360">
    <property type="component" value="Unassembled WGS sequence"/>
</dbReference>
<protein>
    <recommendedName>
        <fullName evidence="2">DUF7490 domain-containing protein</fullName>
    </recommendedName>
</protein>
<evidence type="ECO:0000313" key="4">
    <source>
        <dbReference type="Proteomes" id="UP000050360"/>
    </source>
</evidence>
<dbReference type="PATRIC" id="fig|1719120.3.peg.3085"/>
<organism evidence="3 4">
    <name type="scientific">Candidatus Methanoperedens nitratireducens</name>
    <dbReference type="NCBI Taxonomy" id="1392998"/>
    <lineage>
        <taxon>Archaea</taxon>
        <taxon>Methanobacteriati</taxon>
        <taxon>Methanobacteriota</taxon>
        <taxon>Stenosarchaea group</taxon>
        <taxon>Methanomicrobia</taxon>
        <taxon>Methanosarcinales</taxon>
        <taxon>ANME-2 cluster</taxon>
        <taxon>Candidatus Methanoperedentaceae</taxon>
        <taxon>Candidatus Methanoperedens</taxon>
    </lineage>
</organism>
<keyword evidence="1" id="KW-0472">Membrane</keyword>
<dbReference type="EMBL" id="LKCM01000218">
    <property type="protein sequence ID" value="KPQ42621.1"/>
    <property type="molecule type" value="Genomic_DNA"/>
</dbReference>
<evidence type="ECO:0000259" key="2">
    <source>
        <dbReference type="Pfam" id="PF24318"/>
    </source>
</evidence>
<dbReference type="InterPro" id="IPR055913">
    <property type="entry name" value="DUF7490"/>
</dbReference>
<sequence>MKLNVFLFLFFILIAVALSGCMREYGSVYITSTDVMYSQVEDGTKLTVTPYIRNDQDTDTGSLTVKVKIREPSTNLIVAEKDSDIGYIKSKSSSSSSVSLNVPNPGEYAVVVQVFEGGKLLTPEHFTPVVVKAKPAPGDPSDIKLIDMTIVVTKLLNDASMAVVDVSPGLYNQGGDSNPLTLEVTAQVDPYNTYVQSETLNIIKSEGRSRGKVTFTIPRNKEYSFSVKVLENGKTVAQAELVDKVKLNTLKYNEPVTNILVEEGKPKPATPAEPGFLTVSALIGILLVYHIIIRRRR</sequence>
<reference evidence="3 4" key="1">
    <citation type="submission" date="2015-09" db="EMBL/GenBank/DDBJ databases">
        <title>A metagenomics-based metabolic model of nitrate-dependent anaerobic oxidation of methane by Methanoperedens-like archaea.</title>
        <authorList>
            <person name="Arshad A."/>
            <person name="Speth D.R."/>
            <person name="De Graaf R.M."/>
            <person name="Op Den Camp H.J."/>
            <person name="Jetten M.S."/>
            <person name="Welte C.U."/>
        </authorList>
    </citation>
    <scope>NUCLEOTIDE SEQUENCE [LARGE SCALE GENOMIC DNA]</scope>
</reference>